<keyword evidence="2" id="KW-1185">Reference proteome</keyword>
<dbReference type="Proteomes" id="UP000008207">
    <property type="component" value="Chromosome"/>
</dbReference>
<evidence type="ECO:0008006" key="3">
    <source>
        <dbReference type="Google" id="ProtNLM"/>
    </source>
</evidence>
<dbReference type="InterPro" id="IPR007420">
    <property type="entry name" value="DUF465"/>
</dbReference>
<dbReference type="Pfam" id="PF04325">
    <property type="entry name" value="DUF465"/>
    <property type="match status" value="1"/>
</dbReference>
<dbReference type="eggNOG" id="COG2841">
    <property type="taxonomic scope" value="Bacteria"/>
</dbReference>
<accession>B8IC80</accession>
<evidence type="ECO:0000313" key="2">
    <source>
        <dbReference type="Proteomes" id="UP000008207"/>
    </source>
</evidence>
<dbReference type="InterPro" id="IPR038444">
    <property type="entry name" value="DUF465_sf"/>
</dbReference>
<dbReference type="KEGG" id="mno:Mnod_0426"/>
<reference evidence="1 2" key="1">
    <citation type="submission" date="2009-01" db="EMBL/GenBank/DDBJ databases">
        <title>Complete sequence of chromosome of Methylobacterium nodulans ORS 2060.</title>
        <authorList>
            <consortium name="US DOE Joint Genome Institute"/>
            <person name="Lucas S."/>
            <person name="Copeland A."/>
            <person name="Lapidus A."/>
            <person name="Glavina del Rio T."/>
            <person name="Dalin E."/>
            <person name="Tice H."/>
            <person name="Bruce D."/>
            <person name="Goodwin L."/>
            <person name="Pitluck S."/>
            <person name="Sims D."/>
            <person name="Brettin T."/>
            <person name="Detter J.C."/>
            <person name="Han C."/>
            <person name="Larimer F."/>
            <person name="Land M."/>
            <person name="Hauser L."/>
            <person name="Kyrpides N."/>
            <person name="Ivanova N."/>
            <person name="Marx C.J."/>
            <person name="Richardson P."/>
        </authorList>
    </citation>
    <scope>NUCLEOTIDE SEQUENCE [LARGE SCALE GENOMIC DNA]</scope>
    <source>
        <strain evidence="2">LMG 21967 / CNCM I-2342 / ORS 2060</strain>
    </source>
</reference>
<name>B8IC80_METNO</name>
<dbReference type="RefSeq" id="WP_015927179.1">
    <property type="nucleotide sequence ID" value="NC_011894.1"/>
</dbReference>
<gene>
    <name evidence="1" type="ordered locus">Mnod_0426</name>
</gene>
<dbReference type="STRING" id="460265.Mnod_0426"/>
<dbReference type="EMBL" id="CP001349">
    <property type="protein sequence ID" value="ACL55468.1"/>
    <property type="molecule type" value="Genomic_DNA"/>
</dbReference>
<dbReference type="HOGENOM" id="CLU_165482_0_1_5"/>
<protein>
    <recommendedName>
        <fullName evidence="3">DUF465 domain-containing protein</fullName>
    </recommendedName>
</protein>
<dbReference type="OrthoDB" id="1263265at2"/>
<evidence type="ECO:0000313" key="1">
    <source>
        <dbReference type="EMBL" id="ACL55468.1"/>
    </source>
</evidence>
<dbReference type="Gene3D" id="6.10.280.50">
    <property type="match status" value="1"/>
</dbReference>
<organism evidence="1 2">
    <name type="scientific">Methylobacterium nodulans (strain LMG 21967 / CNCM I-2342 / ORS 2060)</name>
    <dbReference type="NCBI Taxonomy" id="460265"/>
    <lineage>
        <taxon>Bacteria</taxon>
        <taxon>Pseudomonadati</taxon>
        <taxon>Pseudomonadota</taxon>
        <taxon>Alphaproteobacteria</taxon>
        <taxon>Hyphomicrobiales</taxon>
        <taxon>Methylobacteriaceae</taxon>
        <taxon>Methylobacterium</taxon>
    </lineage>
</organism>
<dbReference type="AlphaFoldDB" id="B8IC80"/>
<proteinExistence type="predicted"/>
<sequence>MSHVPHELTDEFPGQADRIRALKLADGRFAALVERYHAVNRAVHRMEARIEPVSEETEQGTRRERMRLKDEIARMLDAEPAL</sequence>